<dbReference type="Proteomes" id="UP000235739">
    <property type="component" value="Unassembled WGS sequence"/>
</dbReference>
<dbReference type="InterPro" id="IPR020084">
    <property type="entry name" value="NUDIX_hydrolase_CS"/>
</dbReference>
<dbReference type="SUPFAM" id="SSF55811">
    <property type="entry name" value="Nudix"/>
    <property type="match status" value="1"/>
</dbReference>
<dbReference type="InterPro" id="IPR013078">
    <property type="entry name" value="His_Pase_superF_clade-1"/>
</dbReference>
<proteinExistence type="inferred from homology"/>
<evidence type="ECO:0000313" key="5">
    <source>
        <dbReference type="EMBL" id="PMQ20309.1"/>
    </source>
</evidence>
<keyword evidence="2 3" id="KW-0378">Hydrolase</keyword>
<dbReference type="Pfam" id="PF00293">
    <property type="entry name" value="NUDIX"/>
    <property type="match status" value="1"/>
</dbReference>
<dbReference type="Gene3D" id="3.40.50.1240">
    <property type="entry name" value="Phosphoglycerate mutase-like"/>
    <property type="match status" value="1"/>
</dbReference>
<dbReference type="PROSITE" id="PS51462">
    <property type="entry name" value="NUDIX"/>
    <property type="match status" value="1"/>
</dbReference>
<dbReference type="GO" id="GO:0006754">
    <property type="term" value="P:ATP biosynthetic process"/>
    <property type="evidence" value="ECO:0007669"/>
    <property type="project" value="TreeGrafter"/>
</dbReference>
<dbReference type="InterPro" id="IPR020476">
    <property type="entry name" value="Nudix_hydrolase"/>
</dbReference>
<dbReference type="GO" id="GO:0004081">
    <property type="term" value="F:bis(5'-nucleosyl)-tetraphosphatase (asymmetrical) activity"/>
    <property type="evidence" value="ECO:0007669"/>
    <property type="project" value="TreeGrafter"/>
</dbReference>
<dbReference type="CDD" id="cd03673">
    <property type="entry name" value="NUDIX_Ap6A_hydrolase"/>
    <property type="match status" value="1"/>
</dbReference>
<dbReference type="Pfam" id="PF00300">
    <property type="entry name" value="His_Phos_1"/>
    <property type="match status" value="1"/>
</dbReference>
<dbReference type="PANTHER" id="PTHR21340">
    <property type="entry name" value="DIADENOSINE 5,5-P1,P4-TETRAPHOSPHATE PYROPHOSPHOHYDROLASE MUTT"/>
    <property type="match status" value="1"/>
</dbReference>
<evidence type="ECO:0000259" key="4">
    <source>
        <dbReference type="PROSITE" id="PS51462"/>
    </source>
</evidence>
<dbReference type="InterPro" id="IPR015797">
    <property type="entry name" value="NUDIX_hydrolase-like_dom_sf"/>
</dbReference>
<evidence type="ECO:0000313" key="6">
    <source>
        <dbReference type="Proteomes" id="UP000235739"/>
    </source>
</evidence>
<comment type="caution">
    <text evidence="5">The sequence shown here is derived from an EMBL/GenBank/DDBJ whole genome shotgun (WGS) entry which is preliminary data.</text>
</comment>
<evidence type="ECO:0000256" key="3">
    <source>
        <dbReference type="RuleBase" id="RU003476"/>
    </source>
</evidence>
<dbReference type="SUPFAM" id="SSF53254">
    <property type="entry name" value="Phosphoglycerate mutase-like"/>
    <property type="match status" value="1"/>
</dbReference>
<name>A0A2N7S2E3_9MICC</name>
<dbReference type="InterPro" id="IPR051325">
    <property type="entry name" value="Nudix_hydrolase_domain"/>
</dbReference>
<dbReference type="InterPro" id="IPR029033">
    <property type="entry name" value="His_PPase_superfam"/>
</dbReference>
<dbReference type="CDD" id="cd07067">
    <property type="entry name" value="HP_PGM_like"/>
    <property type="match status" value="1"/>
</dbReference>
<protein>
    <submittedName>
        <fullName evidence="5">NUDIX hydrolase</fullName>
    </submittedName>
</protein>
<reference evidence="5 6" key="1">
    <citation type="journal article" date="2017" name="Elife">
        <title>Extensive horizontal gene transfer in cheese-associated bacteria.</title>
        <authorList>
            <person name="Bonham K.S."/>
            <person name="Wolfe B.E."/>
            <person name="Dutton R.J."/>
        </authorList>
    </citation>
    <scope>NUCLEOTIDE SEQUENCE [LARGE SCALE GENOMIC DNA]</scope>
    <source>
        <strain evidence="5 6">JB182</strain>
    </source>
</reference>
<evidence type="ECO:0000256" key="2">
    <source>
        <dbReference type="ARBA" id="ARBA00022801"/>
    </source>
</evidence>
<dbReference type="PROSITE" id="PS00893">
    <property type="entry name" value="NUDIX_BOX"/>
    <property type="match status" value="1"/>
</dbReference>
<gene>
    <name evidence="5" type="ORF">CIK84_01420</name>
</gene>
<dbReference type="GO" id="GO:0006167">
    <property type="term" value="P:AMP biosynthetic process"/>
    <property type="evidence" value="ECO:0007669"/>
    <property type="project" value="TreeGrafter"/>
</dbReference>
<comment type="similarity">
    <text evidence="1 3">Belongs to the Nudix hydrolase family.</text>
</comment>
<dbReference type="EMBL" id="PNQX01000001">
    <property type="protein sequence ID" value="PMQ20309.1"/>
    <property type="molecule type" value="Genomic_DNA"/>
</dbReference>
<dbReference type="SMART" id="SM00855">
    <property type="entry name" value="PGAM"/>
    <property type="match status" value="1"/>
</dbReference>
<dbReference type="Gene3D" id="3.90.79.10">
    <property type="entry name" value="Nucleoside Triphosphate Pyrophosphohydrolase"/>
    <property type="match status" value="1"/>
</dbReference>
<dbReference type="RefSeq" id="WP_102597330.1">
    <property type="nucleotide sequence ID" value="NZ_JABUYH010000002.1"/>
</dbReference>
<accession>A0A2N7S2E3</accession>
<evidence type="ECO:0000256" key="1">
    <source>
        <dbReference type="ARBA" id="ARBA00005582"/>
    </source>
</evidence>
<dbReference type="InterPro" id="IPR000086">
    <property type="entry name" value="NUDIX_hydrolase_dom"/>
</dbReference>
<dbReference type="PANTHER" id="PTHR21340:SF0">
    <property type="entry name" value="BIS(5'-NUCLEOSYL)-TETRAPHOSPHATASE [ASYMMETRICAL]"/>
    <property type="match status" value="1"/>
</dbReference>
<sequence>MAESELRDTRTRAREIIRSVDAEEIRLGEYDIVAAGAIPWRLKNGKLQVLVIHRPKYDDWSWPKGKLDQGESIAECALREVREEIGLRITLGIPLSATAYSVKQKTKVVYYWAAKTDVHTVVEPDGEECDETMWVSPTKAAQMLSNPTDAQPLNDLVKAHDAGVLNTHPVLIVRHAKAKPRGKWTRAEGERPLAATGRRQAQAVSRMLEAWQPMHVASSPWMRCVQTITPYAALHAIKLKTIKALTEHGATRKPERARKAVQKLFDKYRSQIICTHRPVLPFVLEVLARNSTPELAKALPGQDPYLEPGSLIVAQQVHGGTPRIVSFEIHTPYHD</sequence>
<dbReference type="PRINTS" id="PR00502">
    <property type="entry name" value="NUDIXFAMILY"/>
</dbReference>
<organism evidence="5 6">
    <name type="scientific">Glutamicibacter arilaitensis</name>
    <dbReference type="NCBI Taxonomy" id="256701"/>
    <lineage>
        <taxon>Bacteria</taxon>
        <taxon>Bacillati</taxon>
        <taxon>Actinomycetota</taxon>
        <taxon>Actinomycetes</taxon>
        <taxon>Micrococcales</taxon>
        <taxon>Micrococcaceae</taxon>
        <taxon>Glutamicibacter</taxon>
    </lineage>
</organism>
<feature type="domain" description="Nudix hydrolase" evidence="4">
    <location>
        <begin position="30"/>
        <end position="157"/>
    </location>
</feature>
<dbReference type="AlphaFoldDB" id="A0A2N7S2E3"/>